<organism evidence="1 2">
    <name type="scientific">Teratosphaeria nubilosa</name>
    <dbReference type="NCBI Taxonomy" id="161662"/>
    <lineage>
        <taxon>Eukaryota</taxon>
        <taxon>Fungi</taxon>
        <taxon>Dikarya</taxon>
        <taxon>Ascomycota</taxon>
        <taxon>Pezizomycotina</taxon>
        <taxon>Dothideomycetes</taxon>
        <taxon>Dothideomycetidae</taxon>
        <taxon>Mycosphaerellales</taxon>
        <taxon>Teratosphaeriaceae</taxon>
        <taxon>Teratosphaeria</taxon>
    </lineage>
</organism>
<gene>
    <name evidence="1" type="ORF">EJ03DRAFT_351626</name>
</gene>
<keyword evidence="2" id="KW-1185">Reference proteome</keyword>
<dbReference type="AlphaFoldDB" id="A0A6G1L7Z1"/>
<proteinExistence type="predicted"/>
<reference evidence="1" key="1">
    <citation type="journal article" date="2020" name="Stud. Mycol.">
        <title>101 Dothideomycetes genomes: a test case for predicting lifestyles and emergence of pathogens.</title>
        <authorList>
            <person name="Haridas S."/>
            <person name="Albert R."/>
            <person name="Binder M."/>
            <person name="Bloem J."/>
            <person name="Labutti K."/>
            <person name="Salamov A."/>
            <person name="Andreopoulos B."/>
            <person name="Baker S."/>
            <person name="Barry K."/>
            <person name="Bills G."/>
            <person name="Bluhm B."/>
            <person name="Cannon C."/>
            <person name="Castanera R."/>
            <person name="Culley D."/>
            <person name="Daum C."/>
            <person name="Ezra D."/>
            <person name="Gonzalez J."/>
            <person name="Henrissat B."/>
            <person name="Kuo A."/>
            <person name="Liang C."/>
            <person name="Lipzen A."/>
            <person name="Lutzoni F."/>
            <person name="Magnuson J."/>
            <person name="Mondo S."/>
            <person name="Nolan M."/>
            <person name="Ohm R."/>
            <person name="Pangilinan J."/>
            <person name="Park H.-J."/>
            <person name="Ramirez L."/>
            <person name="Alfaro M."/>
            <person name="Sun H."/>
            <person name="Tritt A."/>
            <person name="Yoshinaga Y."/>
            <person name="Zwiers L.-H."/>
            <person name="Turgeon B."/>
            <person name="Goodwin S."/>
            <person name="Spatafora J."/>
            <person name="Crous P."/>
            <person name="Grigoriev I."/>
        </authorList>
    </citation>
    <scope>NUCLEOTIDE SEQUENCE</scope>
    <source>
        <strain evidence="1">CBS 116005</strain>
    </source>
</reference>
<protein>
    <submittedName>
        <fullName evidence="1">Uncharacterized protein</fullName>
    </submittedName>
</protein>
<dbReference type="Proteomes" id="UP000799436">
    <property type="component" value="Unassembled WGS sequence"/>
</dbReference>
<name>A0A6G1L7Z1_9PEZI</name>
<evidence type="ECO:0000313" key="2">
    <source>
        <dbReference type="Proteomes" id="UP000799436"/>
    </source>
</evidence>
<evidence type="ECO:0000313" key="1">
    <source>
        <dbReference type="EMBL" id="KAF2768965.1"/>
    </source>
</evidence>
<accession>A0A6G1L7Z1</accession>
<dbReference type="OrthoDB" id="10410878at2759"/>
<sequence>MHSNKIIGTLIGMGITLASGSPRISQGASSISSISPPIDHPAADDIESQNVAEIVCSAVTLYGAQDTIITSKCDVLAPTCTPCVGCNAPQCEGVIDVVTGPTAQKIIPTPVEKSGPTPI</sequence>
<dbReference type="EMBL" id="ML995838">
    <property type="protein sequence ID" value="KAF2768965.1"/>
    <property type="molecule type" value="Genomic_DNA"/>
</dbReference>